<keyword evidence="3" id="KW-1185">Reference proteome</keyword>
<dbReference type="EMBL" id="OU898282">
    <property type="protein sequence ID" value="CAG9837754.1"/>
    <property type="molecule type" value="Genomic_DNA"/>
</dbReference>
<dbReference type="AlphaFoldDB" id="A0A9N9TAU9"/>
<gene>
    <name evidence="2" type="ORF">DIABBA_LOCUS10713</name>
</gene>
<proteinExistence type="predicted"/>
<organism evidence="2 3">
    <name type="scientific">Diabrotica balteata</name>
    <name type="common">Banded cucumber beetle</name>
    <dbReference type="NCBI Taxonomy" id="107213"/>
    <lineage>
        <taxon>Eukaryota</taxon>
        <taxon>Metazoa</taxon>
        <taxon>Ecdysozoa</taxon>
        <taxon>Arthropoda</taxon>
        <taxon>Hexapoda</taxon>
        <taxon>Insecta</taxon>
        <taxon>Pterygota</taxon>
        <taxon>Neoptera</taxon>
        <taxon>Endopterygota</taxon>
        <taxon>Coleoptera</taxon>
        <taxon>Polyphaga</taxon>
        <taxon>Cucujiformia</taxon>
        <taxon>Chrysomeloidea</taxon>
        <taxon>Chrysomelidae</taxon>
        <taxon>Galerucinae</taxon>
        <taxon>Diabroticina</taxon>
        <taxon>Diabroticites</taxon>
        <taxon>Diabrotica</taxon>
    </lineage>
</organism>
<dbReference type="Proteomes" id="UP001153709">
    <property type="component" value="Chromosome 7"/>
</dbReference>
<feature type="region of interest" description="Disordered" evidence="1">
    <location>
        <begin position="1"/>
        <end position="32"/>
    </location>
</feature>
<evidence type="ECO:0000313" key="2">
    <source>
        <dbReference type="EMBL" id="CAG9837754.1"/>
    </source>
</evidence>
<feature type="region of interest" description="Disordered" evidence="1">
    <location>
        <begin position="80"/>
        <end position="111"/>
    </location>
</feature>
<feature type="compositionally biased region" description="Polar residues" evidence="1">
    <location>
        <begin position="9"/>
        <end position="27"/>
    </location>
</feature>
<evidence type="ECO:0000256" key="1">
    <source>
        <dbReference type="SAM" id="MobiDB-lite"/>
    </source>
</evidence>
<reference evidence="2" key="1">
    <citation type="submission" date="2022-01" db="EMBL/GenBank/DDBJ databases">
        <authorList>
            <person name="King R."/>
        </authorList>
    </citation>
    <scope>NUCLEOTIDE SEQUENCE</scope>
</reference>
<name>A0A9N9TAU9_DIABA</name>
<evidence type="ECO:0000313" key="3">
    <source>
        <dbReference type="Proteomes" id="UP001153709"/>
    </source>
</evidence>
<feature type="compositionally biased region" description="Polar residues" evidence="1">
    <location>
        <begin position="87"/>
        <end position="98"/>
    </location>
</feature>
<sequence length="111" mass="12826">METDHHVNIHNSTNKEYNQLQDQPRNQYQEDTKTLMEPEPNTIQNHALATKDQTTFSQTNNELQILNQPKIFQDNSLVIESDRKTTEISPATKRQISSPEILENDLPPPDT</sequence>
<protein>
    <submittedName>
        <fullName evidence="2">Uncharacterized protein</fullName>
    </submittedName>
</protein>
<accession>A0A9N9TAU9</accession>